<evidence type="ECO:0000313" key="2">
    <source>
        <dbReference type="Proteomes" id="UP000198211"/>
    </source>
</evidence>
<gene>
    <name evidence="1" type="ORF">PHMEG_00014243</name>
</gene>
<organism evidence="1 2">
    <name type="scientific">Phytophthora megakarya</name>
    <dbReference type="NCBI Taxonomy" id="4795"/>
    <lineage>
        <taxon>Eukaryota</taxon>
        <taxon>Sar</taxon>
        <taxon>Stramenopiles</taxon>
        <taxon>Oomycota</taxon>
        <taxon>Peronosporomycetes</taxon>
        <taxon>Peronosporales</taxon>
        <taxon>Peronosporaceae</taxon>
        <taxon>Phytophthora</taxon>
    </lineage>
</organism>
<dbReference type="OrthoDB" id="90180at2759"/>
<protein>
    <recommendedName>
        <fullName evidence="3">Fatty acid-binding protein</fullName>
    </recommendedName>
</protein>
<reference evidence="2" key="1">
    <citation type="submission" date="2017-03" db="EMBL/GenBank/DDBJ databases">
        <title>Phytopthora megakarya and P. palmivora, two closely related causual agents of cacao black pod achieved similar genome size and gene model numbers by different mechanisms.</title>
        <authorList>
            <person name="Ali S."/>
            <person name="Shao J."/>
            <person name="Larry D.J."/>
            <person name="Kronmiller B."/>
            <person name="Shen D."/>
            <person name="Strem M.D."/>
            <person name="Melnick R.L."/>
            <person name="Guiltinan M.J."/>
            <person name="Tyler B.M."/>
            <person name="Meinhardt L.W."/>
            <person name="Bailey B.A."/>
        </authorList>
    </citation>
    <scope>NUCLEOTIDE SEQUENCE [LARGE SCALE GENOMIC DNA]</scope>
    <source>
        <strain evidence="2">zdho120</strain>
    </source>
</reference>
<evidence type="ECO:0000313" key="1">
    <source>
        <dbReference type="EMBL" id="OWZ12570.1"/>
    </source>
</evidence>
<proteinExistence type="predicted"/>
<dbReference type="EMBL" id="NBNE01001806">
    <property type="protein sequence ID" value="OWZ12570.1"/>
    <property type="molecule type" value="Genomic_DNA"/>
</dbReference>
<dbReference type="AlphaFoldDB" id="A0A225W6V3"/>
<evidence type="ECO:0008006" key="3">
    <source>
        <dbReference type="Google" id="ProtNLM"/>
    </source>
</evidence>
<name>A0A225W6V3_9STRA</name>
<dbReference type="Proteomes" id="UP000198211">
    <property type="component" value="Unassembled WGS sequence"/>
</dbReference>
<accession>A0A225W6V3</accession>
<keyword evidence="2" id="KW-1185">Reference proteome</keyword>
<comment type="caution">
    <text evidence="1">The sequence shown here is derived from an EMBL/GenBank/DDBJ whole genome shotgun (WGS) entry which is preliminary data.</text>
</comment>
<sequence length="131" mass="14927">MEDHIATPSLFGTWESNEAFGNTSLDWSQAVKDQQVQLLLAFEPGNIYKFRLVSKDATDVTSNFRHVVASEGSYELQGEDEIIIHGDKSGIKWTYLFEEENSLRIRLEGAKRFGRCKGVDVIYFSRAQSMK</sequence>